<keyword evidence="2" id="KW-0472">Membrane</keyword>
<accession>A0AA97I6R4</accession>
<evidence type="ECO:0000313" key="5">
    <source>
        <dbReference type="Proteomes" id="UP001305498"/>
    </source>
</evidence>
<dbReference type="RefSeq" id="WP_317139151.1">
    <property type="nucleotide sequence ID" value="NZ_CP118157.1"/>
</dbReference>
<dbReference type="InterPro" id="IPR058193">
    <property type="entry name" value="VanY/YodJ_core_dom"/>
</dbReference>
<dbReference type="InterPro" id="IPR052179">
    <property type="entry name" value="DD-CPase-like"/>
</dbReference>
<feature type="domain" description="D-alanyl-D-alanine carboxypeptidase-like core" evidence="3">
    <location>
        <begin position="173"/>
        <end position="301"/>
    </location>
</feature>
<dbReference type="InterPro" id="IPR009045">
    <property type="entry name" value="Zn_M74/Hedgehog-like"/>
</dbReference>
<keyword evidence="5" id="KW-1185">Reference proteome</keyword>
<gene>
    <name evidence="4" type="ORF">N8K70_14985</name>
</gene>
<dbReference type="GO" id="GO:0006508">
    <property type="term" value="P:proteolysis"/>
    <property type="evidence" value="ECO:0007669"/>
    <property type="project" value="InterPro"/>
</dbReference>
<proteinExistence type="predicted"/>
<sequence length="330" mass="33866">MTSGRHASRRGAVARHAAGWPRTGRALVVLAGVAGVAAACVLAGAWTVGHDAPSSHAAQRSQETEAPSGDADRPGGIDALPVPRFEAVAAEDPCASDEVASAQEAGDPAAVIAAFGGAEGFRLAASQGAECVRLDDPGWAWVVVNKQRPLDPIDHAPAVVVPERTRSLVGGGLRQDAAAALDALVADAAEAGAGVVALQSGYRSYATQVSTFDGQLGALGEAGAEAISARPGFSEHQLGLAADVVACSTGGCGTIYETAGTAQGDWLVENAWRHGWIVRYEEGRTPVTGYAPEPWHLRYIGVELAEAYHAGGFHTLEEFFGLPDAPDYAG</sequence>
<dbReference type="GO" id="GO:0008233">
    <property type="term" value="F:peptidase activity"/>
    <property type="evidence" value="ECO:0007669"/>
    <property type="project" value="InterPro"/>
</dbReference>
<dbReference type="Proteomes" id="UP001305498">
    <property type="component" value="Chromosome"/>
</dbReference>
<reference evidence="4 5" key="1">
    <citation type="submission" date="2023-02" db="EMBL/GenBank/DDBJ databases">
        <title>Microbacterium betulae sp. nov., isolated from birch wood.</title>
        <authorList>
            <person name="Pasciak M."/>
            <person name="Pawlik K.J."/>
            <person name="Martynowski D."/>
            <person name="Laczmanski L."/>
            <person name="Ciekot J."/>
            <person name="Szponar B."/>
            <person name="Wojcik-Fatla A."/>
            <person name="Mackiewicz B."/>
            <person name="Farian E."/>
            <person name="Cholewa G."/>
            <person name="Cholewa A."/>
            <person name="Dutkiewicz J."/>
        </authorList>
    </citation>
    <scope>NUCLEOTIDE SEQUENCE [LARGE SCALE GENOMIC DNA]</scope>
    <source>
        <strain evidence="4 5">AB</strain>
    </source>
</reference>
<evidence type="ECO:0000256" key="2">
    <source>
        <dbReference type="SAM" id="Phobius"/>
    </source>
</evidence>
<keyword evidence="2" id="KW-1133">Transmembrane helix</keyword>
<organism evidence="4 5">
    <name type="scientific">Microbacterium betulae</name>
    <dbReference type="NCBI Taxonomy" id="2981139"/>
    <lineage>
        <taxon>Bacteria</taxon>
        <taxon>Bacillati</taxon>
        <taxon>Actinomycetota</taxon>
        <taxon>Actinomycetes</taxon>
        <taxon>Micrococcales</taxon>
        <taxon>Microbacteriaceae</taxon>
        <taxon>Microbacterium</taxon>
    </lineage>
</organism>
<evidence type="ECO:0000256" key="1">
    <source>
        <dbReference type="SAM" id="MobiDB-lite"/>
    </source>
</evidence>
<evidence type="ECO:0000259" key="3">
    <source>
        <dbReference type="Pfam" id="PF02557"/>
    </source>
</evidence>
<dbReference type="InterPro" id="IPR003709">
    <property type="entry name" value="VanY-like_core_dom"/>
</dbReference>
<dbReference type="KEGG" id="mbet:N8K70_14985"/>
<dbReference type="Gene3D" id="3.30.1380.10">
    <property type="match status" value="1"/>
</dbReference>
<keyword evidence="2" id="KW-0812">Transmembrane</keyword>
<dbReference type="PANTHER" id="PTHR34385:SF1">
    <property type="entry name" value="PEPTIDOGLYCAN L-ALANYL-D-GLUTAMATE ENDOPEPTIDASE CWLK"/>
    <property type="match status" value="1"/>
</dbReference>
<name>A0AA97I6R4_9MICO</name>
<feature type="compositionally biased region" description="Polar residues" evidence="1">
    <location>
        <begin position="56"/>
        <end position="65"/>
    </location>
</feature>
<feature type="region of interest" description="Disordered" evidence="1">
    <location>
        <begin position="51"/>
        <end position="78"/>
    </location>
</feature>
<protein>
    <submittedName>
        <fullName evidence="4">M15 family metallopeptidase</fullName>
    </submittedName>
</protein>
<evidence type="ECO:0000313" key="4">
    <source>
        <dbReference type="EMBL" id="WOF22680.1"/>
    </source>
</evidence>
<feature type="transmembrane region" description="Helical" evidence="2">
    <location>
        <begin position="26"/>
        <end position="46"/>
    </location>
</feature>
<dbReference type="Pfam" id="PF02557">
    <property type="entry name" value="VanY"/>
    <property type="match status" value="1"/>
</dbReference>
<dbReference type="AlphaFoldDB" id="A0AA97I6R4"/>
<dbReference type="PANTHER" id="PTHR34385">
    <property type="entry name" value="D-ALANYL-D-ALANINE CARBOXYPEPTIDASE"/>
    <property type="match status" value="1"/>
</dbReference>
<dbReference type="CDD" id="cd14852">
    <property type="entry name" value="LD-carboxypeptidase"/>
    <property type="match status" value="1"/>
</dbReference>
<dbReference type="SUPFAM" id="SSF55166">
    <property type="entry name" value="Hedgehog/DD-peptidase"/>
    <property type="match status" value="1"/>
</dbReference>
<dbReference type="EMBL" id="CP118157">
    <property type="protein sequence ID" value="WOF22680.1"/>
    <property type="molecule type" value="Genomic_DNA"/>
</dbReference>